<keyword evidence="7" id="KW-1185">Reference proteome</keyword>
<dbReference type="GO" id="GO:0005576">
    <property type="term" value="C:extracellular region"/>
    <property type="evidence" value="ECO:0007669"/>
    <property type="project" value="UniProtKB-SubCell"/>
</dbReference>
<evidence type="ECO:0000256" key="5">
    <source>
        <dbReference type="SAM" id="SignalP"/>
    </source>
</evidence>
<dbReference type="GO" id="GO:0010227">
    <property type="term" value="P:floral organ abscission"/>
    <property type="evidence" value="ECO:0007669"/>
    <property type="project" value="InterPro"/>
</dbReference>
<evidence type="ECO:0000313" key="6">
    <source>
        <dbReference type="EMBL" id="KAK9073109.1"/>
    </source>
</evidence>
<organism evidence="6 7">
    <name type="scientific">Deinandra increscens subsp. villosa</name>
    <dbReference type="NCBI Taxonomy" id="3103831"/>
    <lineage>
        <taxon>Eukaryota</taxon>
        <taxon>Viridiplantae</taxon>
        <taxon>Streptophyta</taxon>
        <taxon>Embryophyta</taxon>
        <taxon>Tracheophyta</taxon>
        <taxon>Spermatophyta</taxon>
        <taxon>Magnoliopsida</taxon>
        <taxon>eudicotyledons</taxon>
        <taxon>Gunneridae</taxon>
        <taxon>Pentapetalae</taxon>
        <taxon>asterids</taxon>
        <taxon>campanulids</taxon>
        <taxon>Asterales</taxon>
        <taxon>Asteraceae</taxon>
        <taxon>Asteroideae</taxon>
        <taxon>Heliantheae alliance</taxon>
        <taxon>Madieae</taxon>
        <taxon>Madiinae</taxon>
        <taxon>Deinandra</taxon>
    </lineage>
</organism>
<comment type="caution">
    <text evidence="6">The sequence shown here is derived from an EMBL/GenBank/DDBJ whole genome shotgun (WGS) entry which is preliminary data.</text>
</comment>
<keyword evidence="3 5" id="KW-0732">Signal</keyword>
<evidence type="ECO:0000256" key="3">
    <source>
        <dbReference type="ARBA" id="ARBA00022729"/>
    </source>
</evidence>
<reference evidence="6 7" key="1">
    <citation type="submission" date="2024-04" db="EMBL/GenBank/DDBJ databases">
        <title>The reference genome of an endangered Asteraceae, Deinandra increscens subsp. villosa, native to the Central Coast of California.</title>
        <authorList>
            <person name="Guilliams M."/>
            <person name="Hasenstab-Lehman K."/>
            <person name="Meyer R."/>
            <person name="Mcevoy S."/>
        </authorList>
    </citation>
    <scope>NUCLEOTIDE SEQUENCE [LARGE SCALE GENOMIC DNA]</scope>
    <source>
        <tissue evidence="6">Leaf</tissue>
    </source>
</reference>
<dbReference type="Proteomes" id="UP001408789">
    <property type="component" value="Unassembled WGS sequence"/>
</dbReference>
<dbReference type="PANTHER" id="PTHR33599:SF20">
    <property type="entry name" value="PROTEIN IDA"/>
    <property type="match status" value="1"/>
</dbReference>
<dbReference type="PANTHER" id="PTHR33599">
    <property type="entry name" value="PROTEIN IDA-LIKE 5"/>
    <property type="match status" value="1"/>
</dbReference>
<dbReference type="EMBL" id="JBCNJP010000009">
    <property type="protein sequence ID" value="KAK9073109.1"/>
    <property type="molecule type" value="Genomic_DNA"/>
</dbReference>
<evidence type="ECO:0000256" key="2">
    <source>
        <dbReference type="ARBA" id="ARBA00022525"/>
    </source>
</evidence>
<keyword evidence="2" id="KW-0964">Secreted</keyword>
<feature type="chain" id="PRO_5042896332" evidence="5">
    <location>
        <begin position="26"/>
        <end position="86"/>
    </location>
</feature>
<protein>
    <submittedName>
        <fullName evidence="6">Uncharacterized protein</fullName>
    </submittedName>
</protein>
<accession>A0AAP0H4X3</accession>
<evidence type="ECO:0000256" key="4">
    <source>
        <dbReference type="SAM" id="MobiDB-lite"/>
    </source>
</evidence>
<name>A0AAP0H4X3_9ASTR</name>
<dbReference type="InterPro" id="IPR039639">
    <property type="entry name" value="IDA-like"/>
</dbReference>
<dbReference type="AlphaFoldDB" id="A0AAP0H4X3"/>
<evidence type="ECO:0000256" key="1">
    <source>
        <dbReference type="ARBA" id="ARBA00004239"/>
    </source>
</evidence>
<comment type="subcellular location">
    <subcellularLocation>
        <location evidence="1">Secreted</location>
        <location evidence="1">Extracellular space</location>
    </subcellularLocation>
</comment>
<proteinExistence type="predicted"/>
<gene>
    <name evidence="6" type="ORF">SSX86_007432</name>
</gene>
<feature type="region of interest" description="Disordered" evidence="4">
    <location>
        <begin position="67"/>
        <end position="86"/>
    </location>
</feature>
<feature type="signal peptide" evidence="5">
    <location>
        <begin position="1"/>
        <end position="25"/>
    </location>
</feature>
<sequence>MVKKLVMWVVLMMLIISSNVTKTKGSSRGVELNKKTKFFKTTRPPMGHKYVYDGAAVNGFLPKAVPIPPSGPSRHHNSVGIYTMQP</sequence>
<evidence type="ECO:0000313" key="7">
    <source>
        <dbReference type="Proteomes" id="UP001408789"/>
    </source>
</evidence>